<dbReference type="Proteomes" id="UP001066276">
    <property type="component" value="Chromosome 3_2"/>
</dbReference>
<keyword evidence="3" id="KW-1185">Reference proteome</keyword>
<proteinExistence type="predicted"/>
<gene>
    <name evidence="2" type="ORF">NDU88_002905</name>
</gene>
<comment type="caution">
    <text evidence="2">The sequence shown here is derived from an EMBL/GenBank/DDBJ whole genome shotgun (WGS) entry which is preliminary data.</text>
</comment>
<evidence type="ECO:0000256" key="1">
    <source>
        <dbReference type="SAM" id="MobiDB-lite"/>
    </source>
</evidence>
<reference evidence="2" key="1">
    <citation type="journal article" date="2022" name="bioRxiv">
        <title>Sequencing and chromosome-scale assembly of the giantPleurodeles waltlgenome.</title>
        <authorList>
            <person name="Brown T."/>
            <person name="Elewa A."/>
            <person name="Iarovenko S."/>
            <person name="Subramanian E."/>
            <person name="Araus A.J."/>
            <person name="Petzold A."/>
            <person name="Susuki M."/>
            <person name="Suzuki K.-i.T."/>
            <person name="Hayashi T."/>
            <person name="Toyoda A."/>
            <person name="Oliveira C."/>
            <person name="Osipova E."/>
            <person name="Leigh N.D."/>
            <person name="Simon A."/>
            <person name="Yun M.H."/>
        </authorList>
    </citation>
    <scope>NUCLEOTIDE SEQUENCE</scope>
    <source>
        <strain evidence="2">20211129_DDA</strain>
        <tissue evidence="2">Liver</tissue>
    </source>
</reference>
<sequence length="107" mass="12021">MQGPFTHPSTTTAKLASGQQGQNLQEHNRSLETKLHPVLEAIEHTRISLETRIANMATDLPLLHADHRKLADKVTVSVQTIVELQPKTQRMESSLRTLLEHVQALEK</sequence>
<evidence type="ECO:0000313" key="2">
    <source>
        <dbReference type="EMBL" id="KAJ1177653.1"/>
    </source>
</evidence>
<dbReference type="AlphaFoldDB" id="A0AAV7TPG0"/>
<evidence type="ECO:0000313" key="3">
    <source>
        <dbReference type="Proteomes" id="UP001066276"/>
    </source>
</evidence>
<dbReference type="EMBL" id="JANPWB010000006">
    <property type="protein sequence ID" value="KAJ1177653.1"/>
    <property type="molecule type" value="Genomic_DNA"/>
</dbReference>
<name>A0AAV7TPG0_PLEWA</name>
<organism evidence="2 3">
    <name type="scientific">Pleurodeles waltl</name>
    <name type="common">Iberian ribbed newt</name>
    <dbReference type="NCBI Taxonomy" id="8319"/>
    <lineage>
        <taxon>Eukaryota</taxon>
        <taxon>Metazoa</taxon>
        <taxon>Chordata</taxon>
        <taxon>Craniata</taxon>
        <taxon>Vertebrata</taxon>
        <taxon>Euteleostomi</taxon>
        <taxon>Amphibia</taxon>
        <taxon>Batrachia</taxon>
        <taxon>Caudata</taxon>
        <taxon>Salamandroidea</taxon>
        <taxon>Salamandridae</taxon>
        <taxon>Pleurodelinae</taxon>
        <taxon>Pleurodeles</taxon>
    </lineage>
</organism>
<accession>A0AAV7TPG0</accession>
<protein>
    <submittedName>
        <fullName evidence="2">Uncharacterized protein</fullName>
    </submittedName>
</protein>
<feature type="compositionally biased region" description="Polar residues" evidence="1">
    <location>
        <begin position="7"/>
        <end position="25"/>
    </location>
</feature>
<feature type="region of interest" description="Disordered" evidence="1">
    <location>
        <begin position="1"/>
        <end position="30"/>
    </location>
</feature>